<protein>
    <submittedName>
        <fullName evidence="1">Uncharacterized protein</fullName>
    </submittedName>
</protein>
<keyword evidence="2" id="KW-1185">Reference proteome</keyword>
<dbReference type="EMBL" id="AFRT01000802">
    <property type="protein sequence ID" value="ELU42489.1"/>
    <property type="molecule type" value="Genomic_DNA"/>
</dbReference>
<evidence type="ECO:0000313" key="1">
    <source>
        <dbReference type="EMBL" id="ELU42489.1"/>
    </source>
</evidence>
<proteinExistence type="predicted"/>
<gene>
    <name evidence="1" type="ORF">AG1IA_03509</name>
</gene>
<comment type="caution">
    <text evidence="1">The sequence shown here is derived from an EMBL/GenBank/DDBJ whole genome shotgun (WGS) entry which is preliminary data.</text>
</comment>
<reference evidence="1 2" key="1">
    <citation type="journal article" date="2013" name="Nat. Commun.">
        <title>The evolution and pathogenic mechanisms of the rice sheath blight pathogen.</title>
        <authorList>
            <person name="Zheng A."/>
            <person name="Lin R."/>
            <person name="Xu L."/>
            <person name="Qin P."/>
            <person name="Tang C."/>
            <person name="Ai P."/>
            <person name="Zhang D."/>
            <person name="Liu Y."/>
            <person name="Sun Z."/>
            <person name="Feng H."/>
            <person name="Wang Y."/>
            <person name="Chen Y."/>
            <person name="Liang X."/>
            <person name="Fu R."/>
            <person name="Li Q."/>
            <person name="Zhang J."/>
            <person name="Yu X."/>
            <person name="Xie Z."/>
            <person name="Ding L."/>
            <person name="Guan P."/>
            <person name="Tang J."/>
            <person name="Liang Y."/>
            <person name="Wang S."/>
            <person name="Deng Q."/>
            <person name="Li S."/>
            <person name="Zhu J."/>
            <person name="Wang L."/>
            <person name="Liu H."/>
            <person name="Li P."/>
        </authorList>
    </citation>
    <scope>NUCLEOTIDE SEQUENCE [LARGE SCALE GENOMIC DNA]</scope>
    <source>
        <strain evidence="2">AG-1 IA</strain>
    </source>
</reference>
<organism evidence="1 2">
    <name type="scientific">Thanatephorus cucumeris (strain AG1-IA)</name>
    <name type="common">Rice sheath blight fungus</name>
    <name type="synonym">Rhizoctonia solani</name>
    <dbReference type="NCBI Taxonomy" id="983506"/>
    <lineage>
        <taxon>Eukaryota</taxon>
        <taxon>Fungi</taxon>
        <taxon>Dikarya</taxon>
        <taxon>Basidiomycota</taxon>
        <taxon>Agaricomycotina</taxon>
        <taxon>Agaricomycetes</taxon>
        <taxon>Cantharellales</taxon>
        <taxon>Ceratobasidiaceae</taxon>
        <taxon>Rhizoctonia</taxon>
        <taxon>Rhizoctonia solani AG-1</taxon>
    </lineage>
</organism>
<sequence>MVTCYLSHPWPTPSFWKWGDLDLRGWARGGMGEPTECAIQFQSYDGRVDRPLCWDHGTPTFLSPQMALFEQFDPTRGYIGHSICVSPELSCSSIIAGVAK</sequence>
<name>L8X1J4_THACA</name>
<dbReference type="HOGENOM" id="CLU_2307977_0_0_1"/>
<dbReference type="AlphaFoldDB" id="L8X1J4"/>
<evidence type="ECO:0000313" key="2">
    <source>
        <dbReference type="Proteomes" id="UP000011668"/>
    </source>
</evidence>
<dbReference type="Proteomes" id="UP000011668">
    <property type="component" value="Unassembled WGS sequence"/>
</dbReference>
<accession>L8X1J4</accession>